<evidence type="ECO:0008006" key="4">
    <source>
        <dbReference type="Google" id="ProtNLM"/>
    </source>
</evidence>
<dbReference type="EMBL" id="QGEG01000001">
    <property type="protein sequence ID" value="PWL40068.1"/>
    <property type="molecule type" value="Genomic_DNA"/>
</dbReference>
<reference evidence="2 3" key="1">
    <citation type="submission" date="2018-05" db="EMBL/GenBank/DDBJ databases">
        <title>Complete genome sequence of Flagellimonas aquimarina ECD12 isolated from seaweed Ecklonia cava.</title>
        <authorList>
            <person name="Choi S."/>
            <person name="Seong C."/>
        </authorList>
    </citation>
    <scope>NUCLEOTIDE SEQUENCE [LARGE SCALE GENOMIC DNA]</scope>
    <source>
        <strain evidence="2 3">ECD12</strain>
    </source>
</reference>
<accession>A0A316L3S3</accession>
<proteinExistence type="predicted"/>
<evidence type="ECO:0000313" key="2">
    <source>
        <dbReference type="EMBL" id="PWL40068.1"/>
    </source>
</evidence>
<sequence>MKIYILLPILILTLQMQAQQEELPYHEIPEYPDDYGPGNVVARMIDGLGFRYYWATEGLGQKDLDYKASEEGRTIFETLQHIYGMSEMIMNAPESKPNVRPMDISALTYEDLRSGTLKNLHAASQAMAGKSAADFENFKVIFQRGEKQTPFPYWNMINGMLSDCIYHAGQITLLRRASGNPINPNVSVFNGRLRTN</sequence>
<dbReference type="Gene3D" id="1.20.120.450">
    <property type="entry name" value="dinb family like domain"/>
    <property type="match status" value="1"/>
</dbReference>
<dbReference type="Proteomes" id="UP000245762">
    <property type="component" value="Unassembled WGS sequence"/>
</dbReference>
<evidence type="ECO:0000256" key="1">
    <source>
        <dbReference type="SAM" id="SignalP"/>
    </source>
</evidence>
<dbReference type="SUPFAM" id="SSF109854">
    <property type="entry name" value="DinB/YfiT-like putative metalloenzymes"/>
    <property type="match status" value="1"/>
</dbReference>
<dbReference type="RefSeq" id="WP_109660547.1">
    <property type="nucleotide sequence ID" value="NZ_QGEG01000001.1"/>
</dbReference>
<name>A0A316L3S3_9FLAO</name>
<feature type="chain" id="PRO_5016251494" description="DinB family protein" evidence="1">
    <location>
        <begin position="19"/>
        <end position="196"/>
    </location>
</feature>
<dbReference type="InterPro" id="IPR034660">
    <property type="entry name" value="DinB/YfiT-like"/>
</dbReference>
<dbReference type="OrthoDB" id="837585at2"/>
<gene>
    <name evidence="2" type="ORF">DKG77_04380</name>
</gene>
<organism evidence="2 3">
    <name type="scientific">Flagellimonas aquimarina</name>
    <dbReference type="NCBI Taxonomy" id="2201895"/>
    <lineage>
        <taxon>Bacteria</taxon>
        <taxon>Pseudomonadati</taxon>
        <taxon>Bacteroidota</taxon>
        <taxon>Flavobacteriia</taxon>
        <taxon>Flavobacteriales</taxon>
        <taxon>Flavobacteriaceae</taxon>
        <taxon>Flagellimonas</taxon>
    </lineage>
</organism>
<protein>
    <recommendedName>
        <fullName evidence="4">DinB family protein</fullName>
    </recommendedName>
</protein>
<keyword evidence="1" id="KW-0732">Signal</keyword>
<keyword evidence="3" id="KW-1185">Reference proteome</keyword>
<evidence type="ECO:0000313" key="3">
    <source>
        <dbReference type="Proteomes" id="UP000245762"/>
    </source>
</evidence>
<dbReference type="AlphaFoldDB" id="A0A316L3S3"/>
<feature type="signal peptide" evidence="1">
    <location>
        <begin position="1"/>
        <end position="18"/>
    </location>
</feature>
<comment type="caution">
    <text evidence="2">The sequence shown here is derived from an EMBL/GenBank/DDBJ whole genome shotgun (WGS) entry which is preliminary data.</text>
</comment>